<accession>A0ABP4ESB1</accession>
<reference evidence="2" key="1">
    <citation type="journal article" date="2019" name="Int. J. Syst. Evol. Microbiol.">
        <title>The Global Catalogue of Microorganisms (GCM) 10K type strain sequencing project: providing services to taxonomists for standard genome sequencing and annotation.</title>
        <authorList>
            <consortium name="The Broad Institute Genomics Platform"/>
            <consortium name="The Broad Institute Genome Sequencing Center for Infectious Disease"/>
            <person name="Wu L."/>
            <person name="Ma J."/>
        </authorList>
    </citation>
    <scope>NUCLEOTIDE SEQUENCE [LARGE SCALE GENOMIC DNA]</scope>
    <source>
        <strain evidence="2">JCM 13002</strain>
    </source>
</reference>
<organism evidence="1 2">
    <name type="scientific">Kitasatospora arboriphila</name>
    <dbReference type="NCBI Taxonomy" id="258052"/>
    <lineage>
        <taxon>Bacteria</taxon>
        <taxon>Bacillati</taxon>
        <taxon>Actinomycetota</taxon>
        <taxon>Actinomycetes</taxon>
        <taxon>Kitasatosporales</taxon>
        <taxon>Streptomycetaceae</taxon>
        <taxon>Kitasatospora</taxon>
    </lineage>
</organism>
<keyword evidence="2" id="KW-1185">Reference proteome</keyword>
<dbReference type="RefSeq" id="WP_344627962.1">
    <property type="nucleotide sequence ID" value="NZ_BAAALD010000129.1"/>
</dbReference>
<dbReference type="Proteomes" id="UP001499987">
    <property type="component" value="Unassembled WGS sequence"/>
</dbReference>
<proteinExistence type="predicted"/>
<sequence length="170" mass="18647">MVVYKIEPADCRSQILFAGKAQINATRNREIPELTIDPLAPPGYQDVHFATVSLHLKIGSKSPEVKFVPHPFNNPSGEWSLWRGDPSAGHWVALDPLPSGTATNYLRLRNTDIRVIRDDTDLLDGKSHAVGLKGLPDDGAIELYVWAEAASVVTGASSCHAYIEDFQRGE</sequence>
<gene>
    <name evidence="1" type="ORF">GCM10009663_72050</name>
</gene>
<evidence type="ECO:0000313" key="1">
    <source>
        <dbReference type="EMBL" id="GAA1122174.1"/>
    </source>
</evidence>
<comment type="caution">
    <text evidence="1">The sequence shown here is derived from an EMBL/GenBank/DDBJ whole genome shotgun (WGS) entry which is preliminary data.</text>
</comment>
<protein>
    <submittedName>
        <fullName evidence="1">Uncharacterized protein</fullName>
    </submittedName>
</protein>
<name>A0ABP4ESB1_9ACTN</name>
<dbReference type="EMBL" id="BAAALD010000129">
    <property type="protein sequence ID" value="GAA1122174.1"/>
    <property type="molecule type" value="Genomic_DNA"/>
</dbReference>
<evidence type="ECO:0000313" key="2">
    <source>
        <dbReference type="Proteomes" id="UP001499987"/>
    </source>
</evidence>